<dbReference type="PRINTS" id="PR00205">
    <property type="entry name" value="CADHERIN"/>
</dbReference>
<protein>
    <recommendedName>
        <fullName evidence="9">Cadherin domain-containing protein</fullName>
    </recommendedName>
</protein>
<dbReference type="Pfam" id="PF00028">
    <property type="entry name" value="Cadherin"/>
    <property type="match status" value="2"/>
</dbReference>
<dbReference type="PANTHER" id="PTHR24025:SF1">
    <property type="entry name" value="DESMOGLEIN-2"/>
    <property type="match status" value="1"/>
</dbReference>
<dbReference type="SMART" id="SM00112">
    <property type="entry name" value="CA"/>
    <property type="match status" value="2"/>
</dbReference>
<evidence type="ECO:0000313" key="10">
    <source>
        <dbReference type="EMBL" id="MEQ2274182.1"/>
    </source>
</evidence>
<evidence type="ECO:0000313" key="11">
    <source>
        <dbReference type="Proteomes" id="UP001444071"/>
    </source>
</evidence>
<dbReference type="Gene3D" id="2.60.40.60">
    <property type="entry name" value="Cadherins"/>
    <property type="match status" value="2"/>
</dbReference>
<keyword evidence="4 8" id="KW-0106">Calcium</keyword>
<dbReference type="InterPro" id="IPR050971">
    <property type="entry name" value="Cadherin-domain_protein"/>
</dbReference>
<dbReference type="SUPFAM" id="SSF49313">
    <property type="entry name" value="Cadherin-like"/>
    <property type="match status" value="2"/>
</dbReference>
<evidence type="ECO:0000256" key="7">
    <source>
        <dbReference type="ARBA" id="ARBA00023136"/>
    </source>
</evidence>
<feature type="domain" description="Cadherin" evidence="9">
    <location>
        <begin position="4"/>
        <end position="85"/>
    </location>
</feature>
<comment type="subcellular location">
    <subcellularLocation>
        <location evidence="1">Membrane</location>
    </subcellularLocation>
</comment>
<dbReference type="PROSITE" id="PS00232">
    <property type="entry name" value="CADHERIN_1"/>
    <property type="match status" value="1"/>
</dbReference>
<evidence type="ECO:0000259" key="9">
    <source>
        <dbReference type="PROSITE" id="PS50268"/>
    </source>
</evidence>
<evidence type="ECO:0000256" key="3">
    <source>
        <dbReference type="ARBA" id="ARBA00022737"/>
    </source>
</evidence>
<dbReference type="PANTHER" id="PTHR24025">
    <property type="entry name" value="DESMOGLEIN FAMILY MEMBER"/>
    <property type="match status" value="1"/>
</dbReference>
<dbReference type="InterPro" id="IPR015919">
    <property type="entry name" value="Cadherin-like_sf"/>
</dbReference>
<evidence type="ECO:0000256" key="6">
    <source>
        <dbReference type="ARBA" id="ARBA00022989"/>
    </source>
</evidence>
<dbReference type="InterPro" id="IPR002126">
    <property type="entry name" value="Cadherin-like_dom"/>
</dbReference>
<dbReference type="EMBL" id="JAHRIM010075116">
    <property type="protein sequence ID" value="MEQ2274182.1"/>
    <property type="molecule type" value="Genomic_DNA"/>
</dbReference>
<keyword evidence="11" id="KW-1185">Reference proteome</keyword>
<dbReference type="Proteomes" id="UP001444071">
    <property type="component" value="Unassembled WGS sequence"/>
</dbReference>
<keyword evidence="7" id="KW-0472">Membrane</keyword>
<feature type="non-terminal residue" evidence="10">
    <location>
        <position position="1"/>
    </location>
</feature>
<evidence type="ECO:0000256" key="4">
    <source>
        <dbReference type="ARBA" id="ARBA00022837"/>
    </source>
</evidence>
<comment type="caution">
    <text evidence="10">The sequence shown here is derived from an EMBL/GenBank/DDBJ whole genome shotgun (WGS) entry which is preliminary data.</text>
</comment>
<name>A0ABV0WYV9_9TELE</name>
<organism evidence="10 11">
    <name type="scientific">Xenotaenia resolanae</name>
    <dbReference type="NCBI Taxonomy" id="208358"/>
    <lineage>
        <taxon>Eukaryota</taxon>
        <taxon>Metazoa</taxon>
        <taxon>Chordata</taxon>
        <taxon>Craniata</taxon>
        <taxon>Vertebrata</taxon>
        <taxon>Euteleostomi</taxon>
        <taxon>Actinopterygii</taxon>
        <taxon>Neopterygii</taxon>
        <taxon>Teleostei</taxon>
        <taxon>Neoteleostei</taxon>
        <taxon>Acanthomorphata</taxon>
        <taxon>Ovalentaria</taxon>
        <taxon>Atherinomorphae</taxon>
        <taxon>Cyprinodontiformes</taxon>
        <taxon>Goodeidae</taxon>
        <taxon>Xenotaenia</taxon>
    </lineage>
</organism>
<evidence type="ECO:0000256" key="1">
    <source>
        <dbReference type="ARBA" id="ARBA00004370"/>
    </source>
</evidence>
<evidence type="ECO:0000256" key="5">
    <source>
        <dbReference type="ARBA" id="ARBA00022889"/>
    </source>
</evidence>
<dbReference type="InterPro" id="IPR020894">
    <property type="entry name" value="Cadherin_CS"/>
</dbReference>
<evidence type="ECO:0000256" key="8">
    <source>
        <dbReference type="PROSITE-ProRule" id="PRU00043"/>
    </source>
</evidence>
<proteinExistence type="predicted"/>
<accession>A0ABV0WYV9</accession>
<keyword evidence="3" id="KW-0677">Repeat</keyword>
<gene>
    <name evidence="10" type="ORF">XENORESO_015609</name>
</gene>
<keyword evidence="5" id="KW-0130">Cell adhesion</keyword>
<evidence type="ECO:0000256" key="2">
    <source>
        <dbReference type="ARBA" id="ARBA00022692"/>
    </source>
</evidence>
<keyword evidence="2" id="KW-0812">Transmembrane</keyword>
<dbReference type="PROSITE" id="PS50268">
    <property type="entry name" value="CADHERIN_2"/>
    <property type="match status" value="2"/>
</dbReference>
<feature type="domain" description="Cadherin" evidence="9">
    <location>
        <begin position="86"/>
        <end position="193"/>
    </location>
</feature>
<keyword evidence="6" id="KW-1133">Transmembrane helix</keyword>
<sequence length="213" mass="23851">IRSDQQTGTNILYSLEGVGANQYPFHVFVVDPKTGNVRVTRKLDREQIDTYKLEGFAKFPNGTEAEKKKDIRIKVIDENDNPPIFDSSLLRASVDENSAAGQFTIIKATDADDPETNNAKIAYSIIDQKPHHYFGITKDGMIFVQNAMLDREEEDTYILTVTGKDLYGAEGGNIATGTVTITIRDVNDNLPTLEKPHVSFYHVKMFQLKHVAV</sequence>
<reference evidence="10 11" key="1">
    <citation type="submission" date="2021-06" db="EMBL/GenBank/DDBJ databases">
        <authorList>
            <person name="Palmer J.M."/>
        </authorList>
    </citation>
    <scope>NUCLEOTIDE SEQUENCE [LARGE SCALE GENOMIC DNA]</scope>
    <source>
        <strain evidence="10 11">XR_2019</strain>
        <tissue evidence="10">Muscle</tissue>
    </source>
</reference>
<dbReference type="CDD" id="cd11304">
    <property type="entry name" value="Cadherin_repeat"/>
    <property type="match status" value="2"/>
</dbReference>